<evidence type="ECO:0000313" key="10">
    <source>
        <dbReference type="EMBL" id="RKR75429.1"/>
    </source>
</evidence>
<evidence type="ECO:0000256" key="7">
    <source>
        <dbReference type="RuleBase" id="RU363032"/>
    </source>
</evidence>
<dbReference type="Pfam" id="PF00528">
    <property type="entry name" value="BPD_transp_1"/>
    <property type="match status" value="1"/>
</dbReference>
<gene>
    <name evidence="10" type="ORF">C8E83_2577</name>
</gene>
<dbReference type="PANTHER" id="PTHR32243:SF18">
    <property type="entry name" value="INNER MEMBRANE ABC TRANSPORTER PERMEASE PROTEIN YCJP"/>
    <property type="match status" value="1"/>
</dbReference>
<dbReference type="PANTHER" id="PTHR32243">
    <property type="entry name" value="MALTOSE TRANSPORT SYSTEM PERMEASE-RELATED"/>
    <property type="match status" value="1"/>
</dbReference>
<keyword evidence="2 7" id="KW-0813">Transport</keyword>
<dbReference type="InterPro" id="IPR000515">
    <property type="entry name" value="MetI-like"/>
</dbReference>
<protein>
    <submittedName>
        <fullName evidence="10">N,N'-diacetylchitobiose transport system permease protein</fullName>
    </submittedName>
</protein>
<evidence type="ECO:0000256" key="8">
    <source>
        <dbReference type="SAM" id="MobiDB-lite"/>
    </source>
</evidence>
<feature type="domain" description="ABC transmembrane type-1" evidence="9">
    <location>
        <begin position="108"/>
        <end position="300"/>
    </location>
</feature>
<dbReference type="Gene3D" id="1.10.3720.10">
    <property type="entry name" value="MetI-like"/>
    <property type="match status" value="1"/>
</dbReference>
<comment type="subcellular location">
    <subcellularLocation>
        <location evidence="1 7">Cell membrane</location>
        <topology evidence="1 7">Multi-pass membrane protein</topology>
    </subcellularLocation>
</comment>
<dbReference type="EMBL" id="RBKS01000001">
    <property type="protein sequence ID" value="RKR75429.1"/>
    <property type="molecule type" value="Genomic_DNA"/>
</dbReference>
<keyword evidence="11" id="KW-1185">Reference proteome</keyword>
<feature type="transmembrane region" description="Helical" evidence="7">
    <location>
        <begin position="220"/>
        <end position="245"/>
    </location>
</feature>
<keyword evidence="4 7" id="KW-0812">Transmembrane</keyword>
<dbReference type="AlphaFoldDB" id="A0A495II30"/>
<dbReference type="InterPro" id="IPR035906">
    <property type="entry name" value="MetI-like_sf"/>
</dbReference>
<dbReference type="RefSeq" id="WP_211331697.1">
    <property type="nucleotide sequence ID" value="NZ_RBKS01000001.1"/>
</dbReference>
<evidence type="ECO:0000256" key="4">
    <source>
        <dbReference type="ARBA" id="ARBA00022692"/>
    </source>
</evidence>
<evidence type="ECO:0000313" key="11">
    <source>
        <dbReference type="Proteomes" id="UP000280008"/>
    </source>
</evidence>
<dbReference type="Proteomes" id="UP000280008">
    <property type="component" value="Unassembled WGS sequence"/>
</dbReference>
<comment type="similarity">
    <text evidence="7">Belongs to the binding-protein-dependent transport system permease family.</text>
</comment>
<dbReference type="CDD" id="cd06261">
    <property type="entry name" value="TM_PBP2"/>
    <property type="match status" value="1"/>
</dbReference>
<accession>A0A495II30</accession>
<keyword evidence="5 7" id="KW-1133">Transmembrane helix</keyword>
<name>A0A495II30_9MICO</name>
<feature type="transmembrane region" description="Helical" evidence="7">
    <location>
        <begin position="47"/>
        <end position="68"/>
    </location>
</feature>
<reference evidence="10 11" key="1">
    <citation type="submission" date="2018-10" db="EMBL/GenBank/DDBJ databases">
        <title>Sequencing the genomes of 1000 actinobacteria strains.</title>
        <authorList>
            <person name="Klenk H.-P."/>
        </authorList>
    </citation>
    <scope>NUCLEOTIDE SEQUENCE [LARGE SCALE GENOMIC DNA]</scope>
    <source>
        <strain evidence="10 11">DSM 17894</strain>
    </source>
</reference>
<dbReference type="PROSITE" id="PS50928">
    <property type="entry name" value="ABC_TM1"/>
    <property type="match status" value="1"/>
</dbReference>
<feature type="region of interest" description="Disordered" evidence="8">
    <location>
        <begin position="1"/>
        <end position="21"/>
    </location>
</feature>
<organism evidence="10 11">
    <name type="scientific">Frondihabitans australicus</name>
    <dbReference type="NCBI Taxonomy" id="386892"/>
    <lineage>
        <taxon>Bacteria</taxon>
        <taxon>Bacillati</taxon>
        <taxon>Actinomycetota</taxon>
        <taxon>Actinomycetes</taxon>
        <taxon>Micrococcales</taxon>
        <taxon>Microbacteriaceae</taxon>
        <taxon>Frondihabitans</taxon>
    </lineage>
</organism>
<keyword evidence="6 7" id="KW-0472">Membrane</keyword>
<comment type="caution">
    <text evidence="10">The sequence shown here is derived from an EMBL/GenBank/DDBJ whole genome shotgun (WGS) entry which is preliminary data.</text>
</comment>
<dbReference type="InterPro" id="IPR050901">
    <property type="entry name" value="BP-dep_ABC_trans_perm"/>
</dbReference>
<dbReference type="SUPFAM" id="SSF161098">
    <property type="entry name" value="MetI-like"/>
    <property type="match status" value="1"/>
</dbReference>
<evidence type="ECO:0000256" key="3">
    <source>
        <dbReference type="ARBA" id="ARBA00022475"/>
    </source>
</evidence>
<evidence type="ECO:0000256" key="2">
    <source>
        <dbReference type="ARBA" id="ARBA00022448"/>
    </source>
</evidence>
<evidence type="ECO:0000256" key="5">
    <source>
        <dbReference type="ARBA" id="ARBA00022989"/>
    </source>
</evidence>
<feature type="transmembrane region" description="Helical" evidence="7">
    <location>
        <begin position="112"/>
        <end position="133"/>
    </location>
</feature>
<proteinExistence type="inferred from homology"/>
<sequence>MTTTAPTGTGTTPPDDSGAASAVAEAAAVERRESVLVKPRRRRRIRWGSNIIAIVFSLVWIFPVYWMVNTAFKPQSEVMTPTPLFLPAHPTISNFVVAIGQTDFLVNLKNSVIVVVFAVVFSILLGLFASAALSRFQFRGRRSIMVFILIVQMLPSTALLIPLFLVFNAVGLLGTYAGLILAYVGSVLPFSIWVMRGFFLAIPLEVEEAARIDGATTWQVLTRVLFPLVMPGVIATGVFAFIAAWNDYLVAYVFMKDQSHYTLPLWLASFSTPTGGTDFGGQMAASVLFSLPVVVFFMIIQRNLVSGMSAGAVKG</sequence>
<keyword evidence="3" id="KW-1003">Cell membrane</keyword>
<dbReference type="GO" id="GO:0005886">
    <property type="term" value="C:plasma membrane"/>
    <property type="evidence" value="ECO:0007669"/>
    <property type="project" value="UniProtKB-SubCell"/>
</dbReference>
<evidence type="ECO:0000256" key="1">
    <source>
        <dbReference type="ARBA" id="ARBA00004651"/>
    </source>
</evidence>
<dbReference type="GO" id="GO:0055085">
    <property type="term" value="P:transmembrane transport"/>
    <property type="evidence" value="ECO:0007669"/>
    <property type="project" value="InterPro"/>
</dbReference>
<feature type="transmembrane region" description="Helical" evidence="7">
    <location>
        <begin position="279"/>
        <end position="300"/>
    </location>
</feature>
<feature type="transmembrane region" description="Helical" evidence="7">
    <location>
        <begin position="145"/>
        <end position="170"/>
    </location>
</feature>
<feature type="transmembrane region" description="Helical" evidence="7">
    <location>
        <begin position="176"/>
        <end position="199"/>
    </location>
</feature>
<evidence type="ECO:0000259" key="9">
    <source>
        <dbReference type="PROSITE" id="PS50928"/>
    </source>
</evidence>
<evidence type="ECO:0000256" key="6">
    <source>
        <dbReference type="ARBA" id="ARBA00023136"/>
    </source>
</evidence>